<sequence length="531" mass="59870">MSNLGLLLKVSFLNTIGINKLRESSKGENIKKISIGILILFSIIVLMGSMFSLMLDLADMLKKVNQMELLLVIGFLGAVIFNLINSIYKAPSYLYQARDYEMLSSLPIKDSTIFASKIILLVSSNYLYSAFIMLIPSLVYFIKGDASFIYMINLLIMFITTPFIPIIISSIITYLIGRLSYNSRYKNSILIIGSILATLAIILISYNMNNFLEIIIKNSSSIIEISKKIYIPAYYFIDGLKNNNLLSVLIFSFLSITPFIIFILIFSKGFRKINSKMTEGYKVNDYKVKGLKSSKPIKALLNKEIKRYFSSYIYVLNTSFGVVLLGVLAVGIIILGKDKIATIINLSSYTNMFNVQITMIIMFCIFMSCTTSSSISLEGKNLWILKSLPIDELDIFKSKLGINVLLVLPIALISFLLISIKLKFSIFYIIIMSILIIVSSFFIALYGLFINLLYPKLDYINEVEVVKRGLSSTISIFSSLAYLGVYGAIYYFLKLDFNVLLILATTITLAMDLILWKIIKTKGVNLFRNLG</sequence>
<dbReference type="Proteomes" id="UP000049127">
    <property type="component" value="Unassembled WGS sequence"/>
</dbReference>
<feature type="transmembrane region" description="Helical" evidence="1">
    <location>
        <begin position="118"/>
        <end position="142"/>
    </location>
</feature>
<feature type="transmembrane region" description="Helical" evidence="1">
    <location>
        <begin position="499"/>
        <end position="519"/>
    </location>
</feature>
<gene>
    <name evidence="2" type="ORF">R28058_04691</name>
</gene>
<proteinExistence type="predicted"/>
<feature type="transmembrane region" description="Helical" evidence="1">
    <location>
        <begin position="400"/>
        <end position="420"/>
    </location>
</feature>
<reference evidence="2 3" key="1">
    <citation type="submission" date="2015-01" db="EMBL/GenBank/DDBJ databases">
        <authorList>
            <person name="Aslett A.Martin."/>
            <person name="De Silva Nishadi"/>
        </authorList>
    </citation>
    <scope>NUCLEOTIDE SEQUENCE [LARGE SCALE GENOMIC DNA]</scope>
    <source>
        <strain evidence="2 3">R28058</strain>
    </source>
</reference>
<keyword evidence="1" id="KW-0472">Membrane</keyword>
<name>A0A0C7PR74_PARSO</name>
<dbReference type="RefSeq" id="WP_055334564.1">
    <property type="nucleotide sequence ID" value="NZ_CDNF01000003.1"/>
</dbReference>
<evidence type="ECO:0000313" key="2">
    <source>
        <dbReference type="EMBL" id="CEQ02736.1"/>
    </source>
</evidence>
<feature type="transmembrane region" description="Helical" evidence="1">
    <location>
        <begin position="148"/>
        <end position="176"/>
    </location>
</feature>
<feature type="transmembrane region" description="Helical" evidence="1">
    <location>
        <begin position="355"/>
        <end position="379"/>
    </location>
</feature>
<feature type="transmembrane region" description="Helical" evidence="1">
    <location>
        <begin position="188"/>
        <end position="208"/>
    </location>
</feature>
<feature type="transmembrane region" description="Helical" evidence="1">
    <location>
        <begin position="474"/>
        <end position="493"/>
    </location>
</feature>
<feature type="transmembrane region" description="Helical" evidence="1">
    <location>
        <begin position="245"/>
        <end position="267"/>
    </location>
</feature>
<feature type="transmembrane region" description="Helical" evidence="1">
    <location>
        <begin position="33"/>
        <end position="55"/>
    </location>
</feature>
<evidence type="ECO:0000256" key="1">
    <source>
        <dbReference type="SAM" id="Phobius"/>
    </source>
</evidence>
<dbReference type="AlphaFoldDB" id="A0A0C7PR74"/>
<protein>
    <submittedName>
        <fullName evidence="2">ABC transporter permease</fullName>
    </submittedName>
</protein>
<organism evidence="2 3">
    <name type="scientific">Paraclostridium sordellii</name>
    <name type="common">Clostridium sordellii</name>
    <dbReference type="NCBI Taxonomy" id="1505"/>
    <lineage>
        <taxon>Bacteria</taxon>
        <taxon>Bacillati</taxon>
        <taxon>Bacillota</taxon>
        <taxon>Clostridia</taxon>
        <taxon>Peptostreptococcales</taxon>
        <taxon>Peptostreptococcaceae</taxon>
        <taxon>Paraclostridium</taxon>
    </lineage>
</organism>
<dbReference type="OrthoDB" id="138672at2"/>
<feature type="transmembrane region" description="Helical" evidence="1">
    <location>
        <begin position="67"/>
        <end position="88"/>
    </location>
</feature>
<feature type="transmembrane region" description="Helical" evidence="1">
    <location>
        <begin position="426"/>
        <end position="454"/>
    </location>
</feature>
<keyword evidence="1" id="KW-0812">Transmembrane</keyword>
<dbReference type="InterPro" id="IPR031599">
    <property type="entry name" value="ABC_tran_2"/>
</dbReference>
<keyword evidence="1" id="KW-1133">Transmembrane helix</keyword>
<accession>A0A0C7PR74</accession>
<dbReference type="Pfam" id="PF16949">
    <property type="entry name" value="ABC_tran_2"/>
    <property type="match status" value="1"/>
</dbReference>
<feature type="transmembrane region" description="Helical" evidence="1">
    <location>
        <begin position="312"/>
        <end position="335"/>
    </location>
</feature>
<dbReference type="EMBL" id="CEKZ01000003">
    <property type="protein sequence ID" value="CEQ02736.1"/>
    <property type="molecule type" value="Genomic_DNA"/>
</dbReference>
<evidence type="ECO:0000313" key="3">
    <source>
        <dbReference type="Proteomes" id="UP000049127"/>
    </source>
</evidence>